<dbReference type="Gene3D" id="3.10.180.10">
    <property type="entry name" value="2,3-Dihydroxybiphenyl 1,2-Dioxygenase, domain 1"/>
    <property type="match status" value="1"/>
</dbReference>
<proteinExistence type="predicted"/>
<dbReference type="EMBL" id="JAPJZH010000001">
    <property type="protein sequence ID" value="MDA4843714.1"/>
    <property type="molecule type" value="Genomic_DNA"/>
</dbReference>
<sequence length="294" mass="31925">MDKPRSVDHLVLPTADLEAARTRLALLGFTVAPEARHPFGTANACVFFADGTYLEPLSVAQRELCEHAAIDGNVFVMRDQAYRFRRGEEGFSALVMGTDKAEEDRRQFLKAGISAGLNLEFSRPFETPDGARSMAGFELAFAADLRAPDVFFFTCERKNAPDVDRSVLETHENGVTGIRQVVLSEQNPSDFQYLLQQVVGQREVNAHSFGVDLAAANADVVALNSAGLKGFFGVAGGTHARGLRLRGIVFATADLDAMEQRLKDREIAYAFIAGRLVVAEAAGQGAFFAFEQGS</sequence>
<evidence type="ECO:0000313" key="3">
    <source>
        <dbReference type="Proteomes" id="UP001148313"/>
    </source>
</evidence>
<accession>A0ABT4VGH6</accession>
<dbReference type="SUPFAM" id="SSF54593">
    <property type="entry name" value="Glyoxalase/Bleomycin resistance protein/Dihydroxybiphenyl dioxygenase"/>
    <property type="match status" value="1"/>
</dbReference>
<comment type="caution">
    <text evidence="2">The sequence shown here is derived from an EMBL/GenBank/DDBJ whole genome shotgun (WGS) entry which is preliminary data.</text>
</comment>
<dbReference type="Proteomes" id="UP001148313">
    <property type="component" value="Unassembled WGS sequence"/>
</dbReference>
<organism evidence="2 3">
    <name type="scientific">Hoeflea poritis</name>
    <dbReference type="NCBI Taxonomy" id="2993659"/>
    <lineage>
        <taxon>Bacteria</taxon>
        <taxon>Pseudomonadati</taxon>
        <taxon>Pseudomonadota</taxon>
        <taxon>Alphaproteobacteria</taxon>
        <taxon>Hyphomicrobiales</taxon>
        <taxon>Rhizobiaceae</taxon>
        <taxon>Hoeflea</taxon>
    </lineage>
</organism>
<name>A0ABT4VGH6_9HYPH</name>
<evidence type="ECO:0000313" key="2">
    <source>
        <dbReference type="EMBL" id="MDA4843714.1"/>
    </source>
</evidence>
<evidence type="ECO:0000259" key="1">
    <source>
        <dbReference type="Pfam" id="PF13468"/>
    </source>
</evidence>
<protein>
    <submittedName>
        <fullName evidence="2">VOC family protein</fullName>
    </submittedName>
</protein>
<dbReference type="Pfam" id="PF13468">
    <property type="entry name" value="Glyoxalase_3"/>
    <property type="match status" value="1"/>
</dbReference>
<dbReference type="InterPro" id="IPR029068">
    <property type="entry name" value="Glyas_Bleomycin-R_OHBP_Dase"/>
</dbReference>
<dbReference type="RefSeq" id="WP_271087226.1">
    <property type="nucleotide sequence ID" value="NZ_JAPJZH010000001.1"/>
</dbReference>
<feature type="domain" description="Glyoxalase-like" evidence="1">
    <location>
        <begin position="7"/>
        <end position="198"/>
    </location>
</feature>
<gene>
    <name evidence="2" type="ORF">OOZ53_00030</name>
</gene>
<keyword evidence="3" id="KW-1185">Reference proteome</keyword>
<reference evidence="2" key="1">
    <citation type="submission" date="2022-11" db="EMBL/GenBank/DDBJ databases">
        <title>Hoeflea poritis sp. nov., isolated from scleractinian coral Porites lutea.</title>
        <authorList>
            <person name="Zhang G."/>
            <person name="Wei Q."/>
            <person name="Cai L."/>
        </authorList>
    </citation>
    <scope>NUCLEOTIDE SEQUENCE</scope>
    <source>
        <strain evidence="2">E7-10</strain>
    </source>
</reference>
<dbReference type="InterPro" id="IPR025870">
    <property type="entry name" value="Glyoxalase-like_dom"/>
</dbReference>